<dbReference type="OrthoDB" id="10010556at2759"/>
<feature type="coiled-coil region" evidence="1">
    <location>
        <begin position="751"/>
        <end position="785"/>
    </location>
</feature>
<feature type="region of interest" description="Disordered" evidence="2">
    <location>
        <begin position="329"/>
        <end position="349"/>
    </location>
</feature>
<evidence type="ECO:0000313" key="3">
    <source>
        <dbReference type="EMBL" id="VDH89053.1"/>
    </source>
</evidence>
<dbReference type="EMBL" id="UYJE01000006">
    <property type="protein sequence ID" value="VDH89053.1"/>
    <property type="molecule type" value="Genomic_DNA"/>
</dbReference>
<dbReference type="Proteomes" id="UP000596742">
    <property type="component" value="Unassembled WGS sequence"/>
</dbReference>
<keyword evidence="4" id="KW-1185">Reference proteome</keyword>
<gene>
    <name evidence="3" type="ORF">MGAL_10B003284</name>
</gene>
<evidence type="ECO:0008006" key="5">
    <source>
        <dbReference type="Google" id="ProtNLM"/>
    </source>
</evidence>
<feature type="coiled-coil region" evidence="1">
    <location>
        <begin position="475"/>
        <end position="530"/>
    </location>
</feature>
<evidence type="ECO:0000313" key="4">
    <source>
        <dbReference type="Proteomes" id="UP000596742"/>
    </source>
</evidence>
<feature type="coiled-coil region" evidence="1">
    <location>
        <begin position="422"/>
        <end position="449"/>
    </location>
</feature>
<dbReference type="PANTHER" id="PTHR35088:SF1">
    <property type="entry name" value="COILED-COIL DOMAIN-CONTAINING PROTEIN 178"/>
    <property type="match status" value="1"/>
</dbReference>
<sequence>MSLTKVVKVEEVEKRPDSYSLGERFSSQEKFNNAVQDIEATFIGSSGDGLNEEDLSETADKVYPLPEDWPKIPQIFRRKSCELTKATSPCVKKAVSHLELIQNIIEEWFRERDEEQKSRPCSVRPVASKKQLRFSAASGHHNVIKTAGSAKGRQSAASGRTTISLSSANQLSITGIGAIQEEDSALLPYLGAEDVLDEVVTLLARLENDRIDILKALENEKQKVVRLNDKIDHLCLVRMRELPIAVQREHEACIMDLNELTWHVSYSSRTEKRIHQRTHTAEVNNQRLKEEITFVQRHIPLVKEKLQLEIQAMESIKNAQSKTYVELDNTQKRKNKTEAKSNDAVEKATTERNHIKRELDVVKDSLDKINDDYAQSRLTFDTYTKQINDIKAKLIANDMEIKVLHVKNENAKVAEEMKAKQVREIQTQITEAEFEHDRLDNENLQLQSELDTRKHKMNKRISELERGANVRDARLRNITLKNKEAEMEVQDYMDKISDCQRQKVADEKNISRIHKEKARLQQQMAVTEDEFSKISVINSAVREQLLGEQDKAFKMEESLKATAETLRRQVKDEMHTKSVLVARINSDSTDLVKYKKDTTQKRDKFRRRKVLEEIASSSGESEEEEDDEDEEQKKIEAMNKEAAKAQKVANEVQTAVTTVLTKVEKLRSTKREKTETKEKIRQQMVETEKQKEESRNKFMEQINNLEPHHTHLKDDVTKLEKRLDYMEWKTEQMNKQIHDMDREEVTFKKLVSNAEKAIVDLEERRKELDLQMESLKKIEDDLKKSYEEVLGRIRDNEASHRKMIEQRKKFLGESEVQKSHKLEINKELASKYRQLQNEHMIVKDKMMNNFDDRVKIEAQIKDTTQLQALQRRMHVAMLAYLKYRGLYNRSELDRMETETDQNSEQVQHLQVKMDDAIKQITEFLQTQVQGGAAAKRVAWGSVGKTSRGVGLSQPPSRQPTVVEA</sequence>
<evidence type="ECO:0000256" key="2">
    <source>
        <dbReference type="SAM" id="MobiDB-lite"/>
    </source>
</evidence>
<feature type="region of interest" description="Disordered" evidence="2">
    <location>
        <begin position="944"/>
        <end position="964"/>
    </location>
</feature>
<feature type="compositionally biased region" description="Polar residues" evidence="2">
    <location>
        <begin position="953"/>
        <end position="964"/>
    </location>
</feature>
<dbReference type="PANTHER" id="PTHR35088">
    <property type="entry name" value="COILED-COIL DOMAIN-CONTAINING PROTEIN 178"/>
    <property type="match status" value="1"/>
</dbReference>
<organism evidence="3 4">
    <name type="scientific">Mytilus galloprovincialis</name>
    <name type="common">Mediterranean mussel</name>
    <dbReference type="NCBI Taxonomy" id="29158"/>
    <lineage>
        <taxon>Eukaryota</taxon>
        <taxon>Metazoa</taxon>
        <taxon>Spiralia</taxon>
        <taxon>Lophotrochozoa</taxon>
        <taxon>Mollusca</taxon>
        <taxon>Bivalvia</taxon>
        <taxon>Autobranchia</taxon>
        <taxon>Pteriomorphia</taxon>
        <taxon>Mytilida</taxon>
        <taxon>Mytiloidea</taxon>
        <taxon>Mytilidae</taxon>
        <taxon>Mytilinae</taxon>
        <taxon>Mytilus</taxon>
    </lineage>
</organism>
<keyword evidence="1" id="KW-0175">Coiled coil</keyword>
<feature type="coiled-coil region" evidence="1">
    <location>
        <begin position="621"/>
        <end position="704"/>
    </location>
</feature>
<evidence type="ECO:0000256" key="1">
    <source>
        <dbReference type="SAM" id="Coils"/>
    </source>
</evidence>
<reference evidence="3" key="1">
    <citation type="submission" date="2018-11" db="EMBL/GenBank/DDBJ databases">
        <authorList>
            <person name="Alioto T."/>
            <person name="Alioto T."/>
        </authorList>
    </citation>
    <scope>NUCLEOTIDE SEQUENCE</scope>
</reference>
<protein>
    <recommendedName>
        <fullName evidence="5">Coiled-coil domain-containing protein 178</fullName>
    </recommendedName>
</protein>
<dbReference type="InterPro" id="IPR038826">
    <property type="entry name" value="CCDC178"/>
</dbReference>
<name>A0A8B6BFH6_MYTGA</name>
<accession>A0A8B6BFH6</accession>
<feature type="compositionally biased region" description="Basic and acidic residues" evidence="2">
    <location>
        <begin position="336"/>
        <end position="349"/>
    </location>
</feature>
<comment type="caution">
    <text evidence="3">The sequence shown here is derived from an EMBL/GenBank/DDBJ whole genome shotgun (WGS) entry which is preliminary data.</text>
</comment>
<dbReference type="AlphaFoldDB" id="A0A8B6BFH6"/>
<proteinExistence type="predicted"/>